<accession>A0A1G6IJP8</accession>
<feature type="signal peptide" evidence="1">
    <location>
        <begin position="1"/>
        <end position="29"/>
    </location>
</feature>
<evidence type="ECO:0000313" key="3">
    <source>
        <dbReference type="EMBL" id="SDC06681.1"/>
    </source>
</evidence>
<dbReference type="EMBL" id="FMYG01000003">
    <property type="protein sequence ID" value="SDC06681.1"/>
    <property type="molecule type" value="Genomic_DNA"/>
</dbReference>
<dbReference type="SUPFAM" id="SSF52266">
    <property type="entry name" value="SGNH hydrolase"/>
    <property type="match status" value="1"/>
</dbReference>
<evidence type="ECO:0000313" key="4">
    <source>
        <dbReference type="Proteomes" id="UP000183203"/>
    </source>
</evidence>
<dbReference type="STRING" id="993073.AS029_06425"/>
<gene>
    <name evidence="3" type="ORF">SAMN05216418_1542</name>
</gene>
<feature type="domain" description="SGNH hydrolase-type esterase" evidence="2">
    <location>
        <begin position="45"/>
        <end position="217"/>
    </location>
</feature>
<proteinExistence type="predicted"/>
<dbReference type="AlphaFoldDB" id="A0A1G6IJP8"/>
<dbReference type="Pfam" id="PF13472">
    <property type="entry name" value="Lipase_GDSL_2"/>
    <property type="match status" value="1"/>
</dbReference>
<dbReference type="Gene3D" id="3.40.50.1110">
    <property type="entry name" value="SGNH hydrolase"/>
    <property type="match status" value="1"/>
</dbReference>
<dbReference type="PANTHER" id="PTHR30383:SF29">
    <property type="entry name" value="SGNH HYDROLASE-TYPE ESTERASE DOMAIN-CONTAINING PROTEIN"/>
    <property type="match status" value="1"/>
</dbReference>
<organism evidence="3 4">
    <name type="scientific">Microbacterium enclense</name>
    <dbReference type="NCBI Taxonomy" id="993073"/>
    <lineage>
        <taxon>Bacteria</taxon>
        <taxon>Bacillati</taxon>
        <taxon>Actinomycetota</taxon>
        <taxon>Actinomycetes</taxon>
        <taxon>Micrococcales</taxon>
        <taxon>Microbacteriaceae</taxon>
        <taxon>Microbacterium</taxon>
    </lineage>
</organism>
<evidence type="ECO:0000256" key="1">
    <source>
        <dbReference type="SAM" id="SignalP"/>
    </source>
</evidence>
<dbReference type="InterPro" id="IPR051532">
    <property type="entry name" value="Ester_Hydrolysis_Enzymes"/>
</dbReference>
<protein>
    <submittedName>
        <fullName evidence="3">Lysophospholipase L1</fullName>
    </submittedName>
</protein>
<feature type="chain" id="PRO_5009842882" evidence="1">
    <location>
        <begin position="30"/>
        <end position="234"/>
    </location>
</feature>
<evidence type="ECO:0000259" key="2">
    <source>
        <dbReference type="Pfam" id="PF13472"/>
    </source>
</evidence>
<reference evidence="3 4" key="1">
    <citation type="submission" date="2016-09" db="EMBL/GenBank/DDBJ databases">
        <authorList>
            <person name="Capua I."/>
            <person name="De Benedictis P."/>
            <person name="Joannis T."/>
            <person name="Lombin L.H."/>
            <person name="Cattoli G."/>
        </authorList>
    </citation>
    <scope>NUCLEOTIDE SEQUENCE [LARGE SCALE GENOMIC DNA]</scope>
    <source>
        <strain evidence="3 4">NIO-1002</strain>
    </source>
</reference>
<dbReference type="PANTHER" id="PTHR30383">
    <property type="entry name" value="THIOESTERASE 1/PROTEASE 1/LYSOPHOSPHOLIPASE L1"/>
    <property type="match status" value="1"/>
</dbReference>
<keyword evidence="1" id="KW-0732">Signal</keyword>
<dbReference type="Proteomes" id="UP000183203">
    <property type="component" value="Unassembled WGS sequence"/>
</dbReference>
<sequence length="234" mass="24980">MRARRSVSLGIVASLLAGLVACSAPNSGAAPSAPAAAVDGPVVAFYGDSYTRGTGASSPEKRWSTIVSAERGWQEINRCENGLGFVNRRASMGAGLNDIPTLIVADDPDIVFVTMGLNDNFSYDSAADDIRAAIDSDLQRLRDGLPEARIIVVEPFWYTDDRPASVDIIAGWVEAAAERIDADHIEGTSHWLDGHYADSADSWMASDGLHPNDTGYAEMAERMDAALRALDPPL</sequence>
<dbReference type="CDD" id="cd00229">
    <property type="entry name" value="SGNH_hydrolase"/>
    <property type="match status" value="1"/>
</dbReference>
<dbReference type="PROSITE" id="PS51257">
    <property type="entry name" value="PROKAR_LIPOPROTEIN"/>
    <property type="match status" value="1"/>
</dbReference>
<dbReference type="InterPro" id="IPR013830">
    <property type="entry name" value="SGNH_hydro"/>
</dbReference>
<dbReference type="RefSeq" id="WP_058231774.1">
    <property type="nucleotide sequence ID" value="NZ_FMYG01000003.1"/>
</dbReference>
<dbReference type="InterPro" id="IPR036514">
    <property type="entry name" value="SGNH_hydro_sf"/>
</dbReference>
<dbReference type="OrthoDB" id="8215557at2"/>
<name>A0A1G6IJP8_9MICO</name>